<evidence type="ECO:0000313" key="1">
    <source>
        <dbReference type="EMBL" id="GHF18176.1"/>
    </source>
</evidence>
<gene>
    <name evidence="1" type="ORF">GCM10017044_10860</name>
</gene>
<accession>A0A919E685</accession>
<dbReference type="AlphaFoldDB" id="A0A919E685"/>
<reference evidence="1" key="2">
    <citation type="submission" date="2020-09" db="EMBL/GenBank/DDBJ databases">
        <authorList>
            <person name="Sun Q."/>
            <person name="Kim S."/>
        </authorList>
    </citation>
    <scope>NUCLEOTIDE SEQUENCE</scope>
    <source>
        <strain evidence="1">KCTC 42590</strain>
    </source>
</reference>
<organism evidence="1 2">
    <name type="scientific">Kordiimonas sediminis</name>
    <dbReference type="NCBI Taxonomy" id="1735581"/>
    <lineage>
        <taxon>Bacteria</taxon>
        <taxon>Pseudomonadati</taxon>
        <taxon>Pseudomonadota</taxon>
        <taxon>Alphaproteobacteria</taxon>
        <taxon>Kordiimonadales</taxon>
        <taxon>Kordiimonadaceae</taxon>
        <taxon>Kordiimonas</taxon>
    </lineage>
</organism>
<proteinExistence type="predicted"/>
<dbReference type="RefSeq" id="WP_191250599.1">
    <property type="nucleotide sequence ID" value="NZ_BNCI01000001.1"/>
</dbReference>
<comment type="caution">
    <text evidence="1">The sequence shown here is derived from an EMBL/GenBank/DDBJ whole genome shotgun (WGS) entry which is preliminary data.</text>
</comment>
<dbReference type="Proteomes" id="UP000630923">
    <property type="component" value="Unassembled WGS sequence"/>
</dbReference>
<reference evidence="1" key="1">
    <citation type="journal article" date="2014" name="Int. J. Syst. Evol. Microbiol.">
        <title>Complete genome sequence of Corynebacterium casei LMG S-19264T (=DSM 44701T), isolated from a smear-ripened cheese.</title>
        <authorList>
            <consortium name="US DOE Joint Genome Institute (JGI-PGF)"/>
            <person name="Walter F."/>
            <person name="Albersmeier A."/>
            <person name="Kalinowski J."/>
            <person name="Ruckert C."/>
        </authorList>
    </citation>
    <scope>NUCLEOTIDE SEQUENCE</scope>
    <source>
        <strain evidence="1">KCTC 42590</strain>
    </source>
</reference>
<sequence length="152" mass="15324">MTVGSFQVFDKTLEAMLLGTLGSLDGAVLSGVLLGASYSPDVTLHATYADIVALEISGGDYAQSAVSSAAVTDLLDGVGFSTADVSFGSAVTISGAKYLALVVGSAGLLQNTDRILGVQDLNTDSPVATVASTNGEFTVQTPVGGWFVLARS</sequence>
<name>A0A919E685_9PROT</name>
<evidence type="ECO:0000313" key="2">
    <source>
        <dbReference type="Proteomes" id="UP000630923"/>
    </source>
</evidence>
<keyword evidence="2" id="KW-1185">Reference proteome</keyword>
<protein>
    <submittedName>
        <fullName evidence="1">Uncharacterized protein</fullName>
    </submittedName>
</protein>
<dbReference type="EMBL" id="BNCI01000001">
    <property type="protein sequence ID" value="GHF18176.1"/>
    <property type="molecule type" value="Genomic_DNA"/>
</dbReference>